<keyword evidence="3" id="KW-1185">Reference proteome</keyword>
<name>A0A4P8YFZ3_9ENTR</name>
<reference evidence="2 3" key="1">
    <citation type="submission" date="2019-05" db="EMBL/GenBank/DDBJ databases">
        <title>Complete genome sequence of Izhakiella calystegiae KSNA2, an endophyte isolated from beach morning glory (Calystegia soldanella).</title>
        <authorList>
            <person name="Jiang L."/>
            <person name="Jeong J.C."/>
            <person name="Kim C.Y."/>
            <person name="Kim D.H."/>
            <person name="Kim S.W."/>
            <person name="Lee j."/>
        </authorList>
    </citation>
    <scope>NUCLEOTIDE SEQUENCE [LARGE SCALE GENOMIC DNA]</scope>
    <source>
        <strain evidence="2 3">KSNA2</strain>
    </source>
</reference>
<dbReference type="SUPFAM" id="SSF49785">
    <property type="entry name" value="Galactose-binding domain-like"/>
    <property type="match status" value="1"/>
</dbReference>
<dbReference type="RefSeq" id="WP_138093772.1">
    <property type="nucleotide sequence ID" value="NZ_CP040428.1"/>
</dbReference>
<protein>
    <submittedName>
        <fullName evidence="2">PA-IL family protein</fullName>
    </submittedName>
</protein>
<dbReference type="InterPro" id="IPR008979">
    <property type="entry name" value="Galactose-bd-like_sf"/>
</dbReference>
<dbReference type="EMBL" id="CP040428">
    <property type="protein sequence ID" value="QCT18414.1"/>
    <property type="molecule type" value="Genomic_DNA"/>
</dbReference>
<dbReference type="AlphaFoldDB" id="A0A4P8YFZ3"/>
<dbReference type="OrthoDB" id="6444532at2"/>
<evidence type="ECO:0000256" key="1">
    <source>
        <dbReference type="SAM" id="MobiDB-lite"/>
    </source>
</evidence>
<sequence length="119" mass="12642">MATKAAWSGQVPANNPQGAATGIQLNAGDEVSIKAYGWIKYGKEEYALAAPQGRVRAGLETKDEIVLKARIGTSTKSYDVGNGVYKWAAPEAGELHLYVADKPDGYGDNSGSFTAEVYK</sequence>
<dbReference type="KEGG" id="izh:FEM41_01530"/>
<dbReference type="InterPro" id="IPR012905">
    <property type="entry name" value="PA-IL"/>
</dbReference>
<gene>
    <name evidence="2" type="ORF">FEM41_01530</name>
</gene>
<feature type="region of interest" description="Disordered" evidence="1">
    <location>
        <begin position="1"/>
        <end position="20"/>
    </location>
</feature>
<accession>A0A4P8YFZ3</accession>
<evidence type="ECO:0000313" key="3">
    <source>
        <dbReference type="Proteomes" id="UP000302163"/>
    </source>
</evidence>
<dbReference type="Pfam" id="PF07828">
    <property type="entry name" value="PA-IL"/>
    <property type="match status" value="1"/>
</dbReference>
<organism evidence="2 3">
    <name type="scientific">Jejubacter calystegiae</name>
    <dbReference type="NCBI Taxonomy" id="2579935"/>
    <lineage>
        <taxon>Bacteria</taxon>
        <taxon>Pseudomonadati</taxon>
        <taxon>Pseudomonadota</taxon>
        <taxon>Gammaproteobacteria</taxon>
        <taxon>Enterobacterales</taxon>
        <taxon>Enterobacteriaceae</taxon>
        <taxon>Jejubacter</taxon>
    </lineage>
</organism>
<dbReference type="Gene3D" id="2.60.120.430">
    <property type="entry name" value="Galactose-binding lectin"/>
    <property type="match status" value="1"/>
</dbReference>
<dbReference type="Proteomes" id="UP000302163">
    <property type="component" value="Chromosome"/>
</dbReference>
<evidence type="ECO:0000313" key="2">
    <source>
        <dbReference type="EMBL" id="QCT18414.1"/>
    </source>
</evidence>
<proteinExistence type="predicted"/>